<accession>A0A2S6NHN6</accession>
<dbReference type="EMBL" id="NHSJ01000003">
    <property type="protein sequence ID" value="PPQ34111.1"/>
    <property type="molecule type" value="Genomic_DNA"/>
</dbReference>
<dbReference type="Proteomes" id="UP000239089">
    <property type="component" value="Unassembled WGS sequence"/>
</dbReference>
<evidence type="ECO:0000313" key="2">
    <source>
        <dbReference type="Proteomes" id="UP000239089"/>
    </source>
</evidence>
<name>A0A2S6NHN6_9HYPH</name>
<sequence>MELSPMSNVRLQEIALLPLDQRAARIAQLFAEGAEAEAAAAPRAPEKRTRLRTRLRNLAFWARPDRLSVALTALAAVVGGKFFDASFAPRPRADGFCGVARIPNGEAAIELYARGLCF</sequence>
<dbReference type="AlphaFoldDB" id="A0A2S6NHN6"/>
<gene>
    <name evidence="1" type="ORF">CCR94_00040</name>
</gene>
<reference evidence="1 2" key="1">
    <citation type="journal article" date="2018" name="Arch. Microbiol.">
        <title>New insights into the metabolic potential of the phototrophic purple bacterium Rhodopila globiformis DSM 161(T) from its draft genome sequence and evidence for a vanadium-dependent nitrogenase.</title>
        <authorList>
            <person name="Imhoff J.F."/>
            <person name="Rahn T."/>
            <person name="Kunzel S."/>
            <person name="Neulinger S.C."/>
        </authorList>
    </citation>
    <scope>NUCLEOTIDE SEQUENCE [LARGE SCALE GENOMIC DNA]</scope>
    <source>
        <strain evidence="1 2">DSM 16996</strain>
    </source>
</reference>
<organism evidence="1 2">
    <name type="scientific">Rhodoblastus sphagnicola</name>
    <dbReference type="NCBI Taxonomy" id="333368"/>
    <lineage>
        <taxon>Bacteria</taxon>
        <taxon>Pseudomonadati</taxon>
        <taxon>Pseudomonadota</taxon>
        <taxon>Alphaproteobacteria</taxon>
        <taxon>Hyphomicrobiales</taxon>
        <taxon>Rhodoblastaceae</taxon>
        <taxon>Rhodoblastus</taxon>
    </lineage>
</organism>
<feature type="non-terminal residue" evidence="1">
    <location>
        <position position="118"/>
    </location>
</feature>
<proteinExistence type="predicted"/>
<comment type="caution">
    <text evidence="1">The sequence shown here is derived from an EMBL/GenBank/DDBJ whole genome shotgun (WGS) entry which is preliminary data.</text>
</comment>
<protein>
    <submittedName>
        <fullName evidence="1">Uncharacterized protein</fullName>
    </submittedName>
</protein>
<keyword evidence="2" id="KW-1185">Reference proteome</keyword>
<evidence type="ECO:0000313" key="1">
    <source>
        <dbReference type="EMBL" id="PPQ34111.1"/>
    </source>
</evidence>